<dbReference type="HOGENOM" id="CLU_2970864_0_0_11"/>
<dbReference type="Proteomes" id="UP000018291">
    <property type="component" value="Unassembled WGS sequence"/>
</dbReference>
<evidence type="ECO:0000256" key="1">
    <source>
        <dbReference type="SAM" id="Phobius"/>
    </source>
</evidence>
<dbReference type="EMBL" id="CANL01000022">
    <property type="protein sequence ID" value="CCM63704.1"/>
    <property type="molecule type" value="Genomic_DNA"/>
</dbReference>
<accession>R4YYP6</accession>
<keyword evidence="1" id="KW-0472">Membrane</keyword>
<protein>
    <submittedName>
        <fullName evidence="2">Uncharacterized protein</fullName>
    </submittedName>
</protein>
<keyword evidence="1" id="KW-1133">Transmembrane helix</keyword>
<sequence>MTLSRRRRNQSRAADMVEPLGGAVPADRAAAPLILPLFVVCVLVAIAVRSAGVRPFAA</sequence>
<comment type="caution">
    <text evidence="2">The sequence shown here is derived from an EMBL/GenBank/DDBJ whole genome shotgun (WGS) entry which is preliminary data.</text>
</comment>
<evidence type="ECO:0000313" key="3">
    <source>
        <dbReference type="Proteomes" id="UP000018291"/>
    </source>
</evidence>
<gene>
    <name evidence="2" type="ORF">BN381_290063</name>
</gene>
<feature type="transmembrane region" description="Helical" evidence="1">
    <location>
        <begin position="29"/>
        <end position="48"/>
    </location>
</feature>
<keyword evidence="1" id="KW-0812">Transmembrane</keyword>
<name>R4YYP6_9ACTN</name>
<keyword evidence="3" id="KW-1185">Reference proteome</keyword>
<evidence type="ECO:0000313" key="2">
    <source>
        <dbReference type="EMBL" id="CCM63704.1"/>
    </source>
</evidence>
<reference evidence="2 3" key="1">
    <citation type="journal article" date="2013" name="ISME J.">
        <title>Metabolic model for the filamentous 'Candidatus Microthrix parvicella' based on genomic and metagenomic analyses.</title>
        <authorList>
            <person name="Jon McIlroy S."/>
            <person name="Kristiansen R."/>
            <person name="Albertsen M."/>
            <person name="Michael Karst S."/>
            <person name="Rossetti S."/>
            <person name="Lund Nielsen J."/>
            <person name="Tandoi V."/>
            <person name="James Seviour R."/>
            <person name="Nielsen P.H."/>
        </authorList>
    </citation>
    <scope>NUCLEOTIDE SEQUENCE [LARGE SCALE GENOMIC DNA]</scope>
    <source>
        <strain evidence="2 3">RN1</strain>
    </source>
</reference>
<dbReference type="AlphaFoldDB" id="R4YYP6"/>
<proteinExistence type="predicted"/>
<organism evidence="2 3">
    <name type="scientific">Candidatus Neomicrothrix parvicella RN1</name>
    <dbReference type="NCBI Taxonomy" id="1229780"/>
    <lineage>
        <taxon>Bacteria</taxon>
        <taxon>Bacillati</taxon>
        <taxon>Actinomycetota</taxon>
        <taxon>Acidimicrobiia</taxon>
        <taxon>Acidimicrobiales</taxon>
        <taxon>Microthrixaceae</taxon>
        <taxon>Candidatus Neomicrothrix</taxon>
    </lineage>
</organism>